<dbReference type="PANTHER" id="PTHR41287:SF1">
    <property type="entry name" value="PROTEIN YMFN"/>
    <property type="match status" value="1"/>
</dbReference>
<protein>
    <submittedName>
        <fullName evidence="1">Terminase</fullName>
    </submittedName>
</protein>
<keyword evidence="2" id="KW-1185">Reference proteome</keyword>
<dbReference type="InterPro" id="IPR005021">
    <property type="entry name" value="Terminase_largesu-like"/>
</dbReference>
<dbReference type="InterPro" id="IPR027417">
    <property type="entry name" value="P-loop_NTPase"/>
</dbReference>
<name>A0A540W4L0_9ACTN</name>
<sequence>MTEKLKPLPPTQTLGYRILDWCRANLIQPDGEHQGEPFTFTDEQAAFVTHFYGVDDAGRFTFRRAVLSRPKGWGKSPLLAALCCAELLGPVVYAGRDASGEPIGRPQPSPLVQLAAVSEDQTANTYDLVKEMLTGPAERNHPGLDVGLTRVYSATGKLVQVTSNSKSREGQRTTFAVLDETHLWNPSNGGDRLAAVIRRNLAKMDGRSVETTNAFVPGEESVAERSAEAAQKAREGRLRRDGLLYDHVEPPFEVDKTNERSIRDALSFVYGDARAWINFDRIIDEIWDPATDPQDSDRFYFNMITHATDSWISQPEWLVCQDHEKMIEPGEVITLGFDGSRKRVRGVTDATALIGCRVSDGHLFQLAVWEQPEGPAGEGWEVPIIEVLAAVDDAFDQYSVVGFFADPAKWEGHVNTWEARYGPRLTVKASANHPIEWWMTGGRASLTVRALEILHNAIVDQEMTHDGSFALTRHVLNARRRVGRSGITIAKDHPSSPRKIDGAIAATLAFKARMDALASGVTEVKKKSRKLYRF</sequence>
<dbReference type="Gene3D" id="3.40.50.300">
    <property type="entry name" value="P-loop containing nucleotide triphosphate hydrolases"/>
    <property type="match status" value="1"/>
</dbReference>
<evidence type="ECO:0000313" key="2">
    <source>
        <dbReference type="Proteomes" id="UP000319103"/>
    </source>
</evidence>
<dbReference type="RefSeq" id="WP_141634522.1">
    <property type="nucleotide sequence ID" value="NZ_VIGB01000003.1"/>
</dbReference>
<evidence type="ECO:0000313" key="1">
    <source>
        <dbReference type="EMBL" id="TQF03922.1"/>
    </source>
</evidence>
<proteinExistence type="predicted"/>
<organism evidence="1 2">
    <name type="scientific">Kitasatospora acidiphila</name>
    <dbReference type="NCBI Taxonomy" id="2567942"/>
    <lineage>
        <taxon>Bacteria</taxon>
        <taxon>Bacillati</taxon>
        <taxon>Actinomycetota</taxon>
        <taxon>Actinomycetes</taxon>
        <taxon>Kitasatosporales</taxon>
        <taxon>Streptomycetaceae</taxon>
        <taxon>Kitasatospora</taxon>
    </lineage>
</organism>
<reference evidence="1 2" key="1">
    <citation type="submission" date="2019-06" db="EMBL/GenBank/DDBJ databases">
        <title>Description of Kitasatospora acidophila sp. nov. isolated from pine grove soil, and reclassification of Streptomyces novaecaesareae to Kitasatospora novaeceasareae comb. nov.</title>
        <authorList>
            <person name="Kim M.J."/>
        </authorList>
    </citation>
    <scope>NUCLEOTIDE SEQUENCE [LARGE SCALE GENOMIC DNA]</scope>
    <source>
        <strain evidence="1 2">MMS16-CNU292</strain>
    </source>
</reference>
<comment type="caution">
    <text evidence="1">The sequence shown here is derived from an EMBL/GenBank/DDBJ whole genome shotgun (WGS) entry which is preliminary data.</text>
</comment>
<dbReference type="Proteomes" id="UP000319103">
    <property type="component" value="Unassembled WGS sequence"/>
</dbReference>
<dbReference type="PANTHER" id="PTHR41287">
    <property type="match status" value="1"/>
</dbReference>
<dbReference type="AlphaFoldDB" id="A0A540W4L0"/>
<dbReference type="EMBL" id="VIGB01000003">
    <property type="protein sequence ID" value="TQF03922.1"/>
    <property type="molecule type" value="Genomic_DNA"/>
</dbReference>
<gene>
    <name evidence="1" type="ORF">E6W39_18910</name>
</gene>
<dbReference type="OrthoDB" id="3197057at2"/>
<accession>A0A540W4L0</accession>